<dbReference type="PANTHER" id="PTHR44019">
    <property type="entry name" value="WD REPEAT-CONTAINING PROTEIN 55"/>
    <property type="match status" value="1"/>
</dbReference>
<feature type="repeat" description="WD" evidence="3">
    <location>
        <begin position="177"/>
        <end position="218"/>
    </location>
</feature>
<protein>
    <submittedName>
        <fullName evidence="5">WD40 repeat-like protein</fullName>
    </submittedName>
</protein>
<gene>
    <name evidence="4" type="ORF">BN1211_5748</name>
    <name evidence="5" type="ORF">CYBJADRAFT_169558</name>
</gene>
<keyword evidence="1 3" id="KW-0853">WD repeat</keyword>
<dbReference type="AlphaFoldDB" id="A0A0H5CK24"/>
<dbReference type="InterPro" id="IPR036322">
    <property type="entry name" value="WD40_repeat_dom_sf"/>
</dbReference>
<keyword evidence="7" id="KW-1185">Reference proteome</keyword>
<dbReference type="PROSITE" id="PS00678">
    <property type="entry name" value="WD_REPEATS_1"/>
    <property type="match status" value="1"/>
</dbReference>
<evidence type="ECO:0000256" key="2">
    <source>
        <dbReference type="ARBA" id="ARBA00022737"/>
    </source>
</evidence>
<dbReference type="EMBL" id="CDQK01000007">
    <property type="protein sequence ID" value="CEP24824.1"/>
    <property type="molecule type" value="Genomic_DNA"/>
</dbReference>
<proteinExistence type="predicted"/>
<dbReference type="PROSITE" id="PS50082">
    <property type="entry name" value="WD_REPEATS_2"/>
    <property type="match status" value="2"/>
</dbReference>
<evidence type="ECO:0000313" key="4">
    <source>
        <dbReference type="EMBL" id="CEP24824.1"/>
    </source>
</evidence>
<evidence type="ECO:0000313" key="6">
    <source>
        <dbReference type="Proteomes" id="UP000038830"/>
    </source>
</evidence>
<reference evidence="5 7" key="3">
    <citation type="journal article" date="2016" name="Proc. Natl. Acad. Sci. U.S.A.">
        <title>Comparative genomics of biotechnologically important yeasts.</title>
        <authorList>
            <person name="Riley R."/>
            <person name="Haridas S."/>
            <person name="Wolfe K.H."/>
            <person name="Lopes M.R."/>
            <person name="Hittinger C.T."/>
            <person name="Goeker M."/>
            <person name="Salamov A.A."/>
            <person name="Wisecaver J.H."/>
            <person name="Long T.M."/>
            <person name="Calvey C.H."/>
            <person name="Aerts A.L."/>
            <person name="Barry K.W."/>
            <person name="Choi C."/>
            <person name="Clum A."/>
            <person name="Coughlan A.Y."/>
            <person name="Deshpande S."/>
            <person name="Douglass A.P."/>
            <person name="Hanson S.J."/>
            <person name="Klenk H.-P."/>
            <person name="LaButti K.M."/>
            <person name="Lapidus A."/>
            <person name="Lindquist E.A."/>
            <person name="Lipzen A.M."/>
            <person name="Meier-Kolthoff J.P."/>
            <person name="Ohm R.A."/>
            <person name="Otillar R.P."/>
            <person name="Pangilinan J.L."/>
            <person name="Peng Y."/>
            <person name="Rokas A."/>
            <person name="Rosa C.A."/>
            <person name="Scheuner C."/>
            <person name="Sibirny A.A."/>
            <person name="Slot J.C."/>
            <person name="Stielow J.B."/>
            <person name="Sun H."/>
            <person name="Kurtzman C.P."/>
            <person name="Blackwell M."/>
            <person name="Grigoriev I.V."/>
            <person name="Jeffries T.W."/>
        </authorList>
    </citation>
    <scope>NUCLEOTIDE SEQUENCE [LARGE SCALE GENOMIC DNA]</scope>
    <source>
        <strain evidence="7">ATCC 18201 / CBS 1600 / BCRC 20928 / JCM 3617 / NBRC 0987 / NRRL Y-1542</strain>
        <strain evidence="5">NRRL Y-1542</strain>
    </source>
</reference>
<dbReference type="InterPro" id="IPR019775">
    <property type="entry name" value="WD40_repeat_CS"/>
</dbReference>
<dbReference type="Pfam" id="PF00400">
    <property type="entry name" value="WD40"/>
    <property type="match status" value="2"/>
</dbReference>
<name>A0A0H5CK24_CYBJN</name>
<dbReference type="SUPFAM" id="SSF50978">
    <property type="entry name" value="WD40 repeat-like"/>
    <property type="match status" value="1"/>
</dbReference>
<accession>A0A1E4RVN5</accession>
<dbReference type="Gene3D" id="2.130.10.10">
    <property type="entry name" value="YVTN repeat-like/Quinoprotein amine dehydrogenase"/>
    <property type="match status" value="2"/>
</dbReference>
<dbReference type="InterPro" id="IPR015943">
    <property type="entry name" value="WD40/YVTN_repeat-like_dom_sf"/>
</dbReference>
<dbReference type="InterPro" id="IPR050505">
    <property type="entry name" value="WDR55/POC1"/>
</dbReference>
<evidence type="ECO:0000256" key="1">
    <source>
        <dbReference type="ARBA" id="ARBA00022574"/>
    </source>
</evidence>
<evidence type="ECO:0000313" key="5">
    <source>
        <dbReference type="EMBL" id="ODV71344.1"/>
    </source>
</evidence>
<reference evidence="4" key="1">
    <citation type="submission" date="2014-12" db="EMBL/GenBank/DDBJ databases">
        <authorList>
            <person name="Jaenicke S."/>
        </authorList>
    </citation>
    <scope>NUCLEOTIDE SEQUENCE [LARGE SCALE GENOMIC DNA]</scope>
    <source>
        <strain evidence="4">CBS1600</strain>
    </source>
</reference>
<dbReference type="Proteomes" id="UP000094389">
    <property type="component" value="Unassembled WGS sequence"/>
</dbReference>
<evidence type="ECO:0000256" key="3">
    <source>
        <dbReference type="PROSITE-ProRule" id="PRU00221"/>
    </source>
</evidence>
<dbReference type="OrthoDB" id="10257301at2759"/>
<evidence type="ECO:0000313" key="7">
    <source>
        <dbReference type="Proteomes" id="UP000094389"/>
    </source>
</evidence>
<organism evidence="4 6">
    <name type="scientific">Cyberlindnera jadinii (strain ATCC 18201 / CBS 1600 / BCRC 20928 / JCM 3617 / NBRC 0987 / NRRL Y-1542)</name>
    <name type="common">Torula yeast</name>
    <name type="synonym">Candida utilis</name>
    <dbReference type="NCBI Taxonomy" id="983966"/>
    <lineage>
        <taxon>Eukaryota</taxon>
        <taxon>Fungi</taxon>
        <taxon>Dikarya</taxon>
        <taxon>Ascomycota</taxon>
        <taxon>Saccharomycotina</taxon>
        <taxon>Saccharomycetes</taxon>
        <taxon>Phaffomycetales</taxon>
        <taxon>Phaffomycetaceae</taxon>
        <taxon>Cyberlindnera</taxon>
    </lineage>
</organism>
<dbReference type="Proteomes" id="UP000038830">
    <property type="component" value="Unassembled WGS sequence"/>
</dbReference>
<sequence length="387" mass="42510">MNISVQPSFQDVIDDAKDLRETTSSFWINFTQLEQLDDGITDEQVIQVSKVEGDDGVKFESDNLRFIQTEPGDYNVEYKGYEFVLETARRVCGTGLENATSFHISPDETRYLIGDDGGSLILGSLADGCQKKTIKSAHYSTITRSCFFPSGEVALTTGLDLQIKIWNLQDGSSPRVFKSQKSRITDLVMVERGRNFLSSSLDGTINLWDCASGMCISTFKRSRTVNDGVTALCIAKGESKLQHTKSSYEHGTLGKTLIAGHNSGTVTLFDLGSREEILNVGGFQSAVVDVLKPSEFNVLISYENGKVKSWDLRNIGTHTNEIDLKNTINSTVIDDESIVVSYATGYLSRLTHTLESISTIVGTEDNVTLLASQGTTYLCSSSSIYKL</sequence>
<keyword evidence="2" id="KW-0677">Repeat</keyword>
<dbReference type="SMART" id="SM00320">
    <property type="entry name" value="WD40"/>
    <property type="match status" value="4"/>
</dbReference>
<accession>A0A0H5CK24</accession>
<dbReference type="PANTHER" id="PTHR44019:SF8">
    <property type="entry name" value="POC1 CENTRIOLAR PROTEIN HOMOLOG"/>
    <property type="match status" value="1"/>
</dbReference>
<dbReference type="STRING" id="983966.A0A0H5CK24"/>
<feature type="repeat" description="WD" evidence="3">
    <location>
        <begin position="135"/>
        <end position="176"/>
    </location>
</feature>
<dbReference type="OMA" id="GYENGML"/>
<dbReference type="PROSITE" id="PS50294">
    <property type="entry name" value="WD_REPEATS_REGION"/>
    <property type="match status" value="1"/>
</dbReference>
<dbReference type="EMBL" id="KV453942">
    <property type="protein sequence ID" value="ODV71344.1"/>
    <property type="molecule type" value="Genomic_DNA"/>
</dbReference>
<reference evidence="6" key="2">
    <citation type="journal article" date="2015" name="J. Biotechnol.">
        <title>The structure of the Cyberlindnera jadinii genome and its relation to Candida utilis analyzed by the occurrence of single nucleotide polymorphisms.</title>
        <authorList>
            <person name="Rupp O."/>
            <person name="Brinkrolf K."/>
            <person name="Buerth C."/>
            <person name="Kunigo M."/>
            <person name="Schneider J."/>
            <person name="Jaenicke S."/>
            <person name="Goesmann A."/>
            <person name="Puehler A."/>
            <person name="Jaeger K.-E."/>
            <person name="Ernst J.F."/>
        </authorList>
    </citation>
    <scope>NUCLEOTIDE SEQUENCE [LARGE SCALE GENOMIC DNA]</scope>
    <source>
        <strain evidence="6">ATCC 18201 / CBS 1600 / BCRC 20928 / JCM 3617 / NBRC 0987 / NRRL Y-1542</strain>
    </source>
</reference>
<dbReference type="InterPro" id="IPR001680">
    <property type="entry name" value="WD40_rpt"/>
</dbReference>